<dbReference type="Gene3D" id="2.40.170.20">
    <property type="entry name" value="TonB-dependent receptor, beta-barrel domain"/>
    <property type="match status" value="1"/>
</dbReference>
<dbReference type="PANTHER" id="PTHR40980">
    <property type="entry name" value="PLUG DOMAIN-CONTAINING PROTEIN"/>
    <property type="match status" value="1"/>
</dbReference>
<dbReference type="SUPFAM" id="SSF56935">
    <property type="entry name" value="Porins"/>
    <property type="match status" value="1"/>
</dbReference>
<organism evidence="5 6">
    <name type="scientific">Sediminibacterium roseum</name>
    <dbReference type="NCBI Taxonomy" id="1978412"/>
    <lineage>
        <taxon>Bacteria</taxon>
        <taxon>Pseudomonadati</taxon>
        <taxon>Bacteroidota</taxon>
        <taxon>Chitinophagia</taxon>
        <taxon>Chitinophagales</taxon>
        <taxon>Chitinophagaceae</taxon>
        <taxon>Sediminibacterium</taxon>
    </lineage>
</organism>
<reference evidence="5 6" key="1">
    <citation type="submission" date="2020-01" db="EMBL/GenBank/DDBJ databases">
        <title>Genome analysis.</title>
        <authorList>
            <person name="Wu S."/>
            <person name="Wang G."/>
        </authorList>
    </citation>
    <scope>NUCLEOTIDE SEQUENCE [LARGE SCALE GENOMIC DNA]</scope>
    <source>
        <strain evidence="5 6">SYL130</strain>
    </source>
</reference>
<dbReference type="EMBL" id="JAACJS010000015">
    <property type="protein sequence ID" value="NCI51465.1"/>
    <property type="molecule type" value="Genomic_DNA"/>
</dbReference>
<keyword evidence="2" id="KW-0472">Membrane</keyword>
<comment type="subcellular location">
    <subcellularLocation>
        <location evidence="1">Cell outer membrane</location>
    </subcellularLocation>
</comment>
<evidence type="ECO:0000256" key="1">
    <source>
        <dbReference type="ARBA" id="ARBA00004442"/>
    </source>
</evidence>
<evidence type="ECO:0000259" key="4">
    <source>
        <dbReference type="Pfam" id="PF14905"/>
    </source>
</evidence>
<dbReference type="PANTHER" id="PTHR40980:SF4">
    <property type="entry name" value="TONB-DEPENDENT RECEPTOR-LIKE BETA-BARREL DOMAIN-CONTAINING PROTEIN"/>
    <property type="match status" value="1"/>
</dbReference>
<gene>
    <name evidence="5" type="ORF">GWC95_16165</name>
</gene>
<dbReference type="Proteomes" id="UP000753802">
    <property type="component" value="Unassembled WGS sequence"/>
</dbReference>
<protein>
    <submittedName>
        <fullName evidence="5">TonB-dependent receptor</fullName>
    </submittedName>
</protein>
<keyword evidence="3" id="KW-0998">Cell outer membrane</keyword>
<dbReference type="Pfam" id="PF14905">
    <property type="entry name" value="OMP_b-brl_3"/>
    <property type="match status" value="1"/>
</dbReference>
<proteinExistence type="predicted"/>
<evidence type="ECO:0000256" key="2">
    <source>
        <dbReference type="ARBA" id="ARBA00023136"/>
    </source>
</evidence>
<accession>A0ABW9ZY74</accession>
<keyword evidence="5" id="KW-0675">Receptor</keyword>
<feature type="domain" description="Outer membrane protein beta-barrel" evidence="4">
    <location>
        <begin position="2"/>
        <end position="399"/>
    </location>
</feature>
<evidence type="ECO:0000256" key="3">
    <source>
        <dbReference type="ARBA" id="ARBA00023237"/>
    </source>
</evidence>
<comment type="caution">
    <text evidence="5">The sequence shown here is derived from an EMBL/GenBank/DDBJ whole genome shotgun (WGS) entry which is preliminary data.</text>
</comment>
<sequence length="424" mass="48226">MNFDADYGLFRGVGRSFQPNYYLDNAGSTLYSVINRNYTPTDIDIYTAKVDVELPKWKGKFGYGAKISYVKTTNTFDFFNDVSGVPVKQLNRSNSFTYKENVNAAYVNYQRQFNPKWSLQTGLRLEQTNNEGILTRADGIIQADNTVKRNYLDFFPSAALTWNVNDKNALNLTYSRRIDRPSYQDLNPFENKLDELTYEKGNAFLRPQYTDNIELTHTWKSMINTTFGFAHVKDYATQTTDTANNATFIQQKNLATQDIISFSIGSPLPIAKWWNGYANFWANYQMFKGQIGANSINTNIAQYGAYMQHTFTLGHDYAAEISGWFNGPSIWGATWKTKPQGGVDAGIQKQLFDKKATLKVSVTDIFHTSPWTAVSDFGGLYVSGGGRWESQTLRVSFTYRFGSNQVKSARQRQTGLESETKRIK</sequence>
<evidence type="ECO:0000313" key="5">
    <source>
        <dbReference type="EMBL" id="NCI51465.1"/>
    </source>
</evidence>
<dbReference type="InterPro" id="IPR036942">
    <property type="entry name" value="Beta-barrel_TonB_sf"/>
</dbReference>
<dbReference type="InterPro" id="IPR041700">
    <property type="entry name" value="OMP_b-brl_3"/>
</dbReference>
<evidence type="ECO:0000313" key="6">
    <source>
        <dbReference type="Proteomes" id="UP000753802"/>
    </source>
</evidence>
<name>A0ABW9ZY74_9BACT</name>
<keyword evidence="6" id="KW-1185">Reference proteome</keyword>